<proteinExistence type="predicted"/>
<gene>
    <name evidence="1" type="ORF">JOD45_003085</name>
</gene>
<organism evidence="1 2">
    <name type="scientific">Scopulibacillus daqui</name>
    <dbReference type="NCBI Taxonomy" id="1469162"/>
    <lineage>
        <taxon>Bacteria</taxon>
        <taxon>Bacillati</taxon>
        <taxon>Bacillota</taxon>
        <taxon>Bacilli</taxon>
        <taxon>Bacillales</taxon>
        <taxon>Sporolactobacillaceae</taxon>
        <taxon>Scopulibacillus</taxon>
    </lineage>
</organism>
<evidence type="ECO:0000313" key="1">
    <source>
        <dbReference type="EMBL" id="MBM7646851.1"/>
    </source>
</evidence>
<reference evidence="1 2" key="1">
    <citation type="submission" date="2021-01" db="EMBL/GenBank/DDBJ databases">
        <title>Genomic Encyclopedia of Type Strains, Phase IV (KMG-IV): sequencing the most valuable type-strain genomes for metagenomic binning, comparative biology and taxonomic classification.</title>
        <authorList>
            <person name="Goeker M."/>
        </authorList>
    </citation>
    <scope>NUCLEOTIDE SEQUENCE [LARGE SCALE GENOMIC DNA]</scope>
    <source>
        <strain evidence="1 2">DSM 28236</strain>
    </source>
</reference>
<protein>
    <recommendedName>
        <fullName evidence="3">SR1 protein</fullName>
    </recommendedName>
</protein>
<dbReference type="EMBL" id="JAFBER010000031">
    <property type="protein sequence ID" value="MBM7646851.1"/>
    <property type="molecule type" value="Genomic_DNA"/>
</dbReference>
<keyword evidence="2" id="KW-1185">Reference proteome</keyword>
<dbReference type="Proteomes" id="UP000808914">
    <property type="component" value="Unassembled WGS sequence"/>
</dbReference>
<comment type="caution">
    <text evidence="1">The sequence shown here is derived from an EMBL/GenBank/DDBJ whole genome shotgun (WGS) entry which is preliminary data.</text>
</comment>
<evidence type="ECO:0000313" key="2">
    <source>
        <dbReference type="Proteomes" id="UP000808914"/>
    </source>
</evidence>
<evidence type="ECO:0008006" key="3">
    <source>
        <dbReference type="Google" id="ProtNLM"/>
    </source>
</evidence>
<sequence length="62" mass="7265">MKPLMLNCRKCQKETKYVMHISKQEVRTGASYTVKGYCSDCGETINWIEYIRESHYQSVADL</sequence>
<dbReference type="RefSeq" id="WP_205004727.1">
    <property type="nucleotide sequence ID" value="NZ_JAFBER010000031.1"/>
</dbReference>
<name>A0ABS2Q404_9BACL</name>
<accession>A0ABS2Q404</accession>